<keyword evidence="3" id="KW-0238">DNA-binding</keyword>
<evidence type="ECO:0000313" key="5">
    <source>
        <dbReference type="EMBL" id="GAX47032.1"/>
    </source>
</evidence>
<accession>A0A224XAR0</accession>
<sequence>MTGVSLISDEDFEAINKRSKVDVGDIIFGMIGTIGNPVVLDRDDFAIKNVALIKNGEVPSSFLIQLLKSPIFAEYIRNEYAGNTQKFLGLSKIRDYKYLAPSSDEQKKIGAFFSQLDNLITLHQRKVFCKINMPECNI</sequence>
<evidence type="ECO:0000256" key="3">
    <source>
        <dbReference type="ARBA" id="ARBA00023125"/>
    </source>
</evidence>
<proteinExistence type="inferred from homology"/>
<gene>
    <name evidence="5" type="ORF">RsY01_613</name>
</gene>
<dbReference type="GO" id="GO:0009307">
    <property type="term" value="P:DNA restriction-modification system"/>
    <property type="evidence" value="ECO:0007669"/>
    <property type="project" value="UniProtKB-KW"/>
</dbReference>
<keyword evidence="6" id="KW-1185">Reference proteome</keyword>
<feature type="domain" description="Type I restriction modification DNA specificity" evidence="4">
    <location>
        <begin position="17"/>
        <end position="126"/>
    </location>
</feature>
<dbReference type="SUPFAM" id="SSF116734">
    <property type="entry name" value="DNA methylase specificity domain"/>
    <property type="match status" value="1"/>
</dbReference>
<reference evidence="6" key="1">
    <citation type="submission" date="2017-08" db="EMBL/GenBank/DDBJ databases">
        <title>Draft genome sequence of Lactococcus sp. strain Rs-Y01, isolated from the gut of the lower termite Reticulitermes speratus.</title>
        <authorList>
            <person name="Ohkuma M."/>
            <person name="Yuki M."/>
        </authorList>
    </citation>
    <scope>NUCLEOTIDE SEQUENCE [LARGE SCALE GENOMIC DNA]</scope>
    <source>
        <strain evidence="6">Rs-Y01</strain>
    </source>
</reference>
<comment type="similarity">
    <text evidence="1">Belongs to the type-I restriction system S methylase family.</text>
</comment>
<evidence type="ECO:0000256" key="1">
    <source>
        <dbReference type="ARBA" id="ARBA00010923"/>
    </source>
</evidence>
<organism evidence="5 6">
    <name type="scientific">Pseudolactococcus reticulitermitis</name>
    <dbReference type="NCBI Taxonomy" id="2025039"/>
    <lineage>
        <taxon>Bacteria</taxon>
        <taxon>Bacillati</taxon>
        <taxon>Bacillota</taxon>
        <taxon>Bacilli</taxon>
        <taxon>Lactobacillales</taxon>
        <taxon>Streptococcaceae</taxon>
        <taxon>Pseudolactococcus</taxon>
    </lineage>
</organism>
<evidence type="ECO:0000256" key="2">
    <source>
        <dbReference type="ARBA" id="ARBA00022747"/>
    </source>
</evidence>
<dbReference type="REBASE" id="234713">
    <property type="entry name" value="S1.LapRsy01ORF615P"/>
</dbReference>
<dbReference type="GO" id="GO:0003677">
    <property type="term" value="F:DNA binding"/>
    <property type="evidence" value="ECO:0007669"/>
    <property type="project" value="UniProtKB-KW"/>
</dbReference>
<evidence type="ECO:0000313" key="6">
    <source>
        <dbReference type="Proteomes" id="UP000218689"/>
    </source>
</evidence>
<comment type="caution">
    <text evidence="5">The sequence shown here is derived from an EMBL/GenBank/DDBJ whole genome shotgun (WGS) entry which is preliminary data.</text>
</comment>
<dbReference type="AlphaFoldDB" id="A0A224XAR0"/>
<protein>
    <recommendedName>
        <fullName evidence="4">Type I restriction modification DNA specificity domain-containing protein</fullName>
    </recommendedName>
</protein>
<dbReference type="PANTHER" id="PTHR30408">
    <property type="entry name" value="TYPE-1 RESTRICTION ENZYME ECOKI SPECIFICITY PROTEIN"/>
    <property type="match status" value="1"/>
</dbReference>
<keyword evidence="2" id="KW-0680">Restriction system</keyword>
<dbReference type="EMBL" id="BEDT01000001">
    <property type="protein sequence ID" value="GAX47032.1"/>
    <property type="molecule type" value="Genomic_DNA"/>
</dbReference>
<dbReference type="PANTHER" id="PTHR30408:SF12">
    <property type="entry name" value="TYPE I RESTRICTION ENZYME MJAVIII SPECIFICITY SUBUNIT"/>
    <property type="match status" value="1"/>
</dbReference>
<dbReference type="Proteomes" id="UP000218689">
    <property type="component" value="Unassembled WGS sequence"/>
</dbReference>
<evidence type="ECO:0000259" key="4">
    <source>
        <dbReference type="Pfam" id="PF01420"/>
    </source>
</evidence>
<dbReference type="InterPro" id="IPR052021">
    <property type="entry name" value="Type-I_RS_S_subunit"/>
</dbReference>
<dbReference type="Pfam" id="PF01420">
    <property type="entry name" value="Methylase_S"/>
    <property type="match status" value="1"/>
</dbReference>
<dbReference type="Gene3D" id="3.90.220.20">
    <property type="entry name" value="DNA methylase specificity domains"/>
    <property type="match status" value="1"/>
</dbReference>
<dbReference type="InterPro" id="IPR044946">
    <property type="entry name" value="Restrct_endonuc_typeI_TRD_sf"/>
</dbReference>
<dbReference type="InterPro" id="IPR000055">
    <property type="entry name" value="Restrct_endonuc_typeI_TRD"/>
</dbReference>
<name>A0A224XAR0_9LACT</name>